<protein>
    <submittedName>
        <fullName evidence="4">Glycosyltransferase involved in cell wall bisynthesis</fullName>
    </submittedName>
</protein>
<dbReference type="CDD" id="cd03809">
    <property type="entry name" value="GT4_MtfB-like"/>
    <property type="match status" value="1"/>
</dbReference>
<gene>
    <name evidence="4" type="ORF">SAMN02745150_00123</name>
</gene>
<dbReference type="PANTHER" id="PTHR46401">
    <property type="entry name" value="GLYCOSYLTRANSFERASE WBBK-RELATED"/>
    <property type="match status" value="1"/>
</dbReference>
<proteinExistence type="predicted"/>
<organism evidence="4 5">
    <name type="scientific">Brevinema andersonii</name>
    <dbReference type="NCBI Taxonomy" id="34097"/>
    <lineage>
        <taxon>Bacteria</taxon>
        <taxon>Pseudomonadati</taxon>
        <taxon>Spirochaetota</taxon>
        <taxon>Spirochaetia</taxon>
        <taxon>Brevinematales</taxon>
        <taxon>Brevinemataceae</taxon>
        <taxon>Brevinema</taxon>
    </lineage>
</organism>
<dbReference type="Gene3D" id="3.40.50.2000">
    <property type="entry name" value="Glycogen Phosphorylase B"/>
    <property type="match status" value="2"/>
</dbReference>
<evidence type="ECO:0000313" key="4">
    <source>
        <dbReference type="EMBL" id="SFB67922.1"/>
    </source>
</evidence>
<dbReference type="PANTHER" id="PTHR46401:SF2">
    <property type="entry name" value="GLYCOSYLTRANSFERASE WBBK-RELATED"/>
    <property type="match status" value="1"/>
</dbReference>
<dbReference type="SUPFAM" id="SSF53756">
    <property type="entry name" value="UDP-Glycosyltransferase/glycogen phosphorylase"/>
    <property type="match status" value="1"/>
</dbReference>
<evidence type="ECO:0000313" key="5">
    <source>
        <dbReference type="Proteomes" id="UP000240042"/>
    </source>
</evidence>
<accession>A0A1I1D0N2</accession>
<sequence length="346" mass="39615">MHLVVNGRFLTQNITGVQRVAMNFTKELAGRVVDLQVFTPPFRGSEDSLLPLRVLPALKPYSLFWEQIKLPLTLKKCDFLLNFGNTAPIFVKNQAVMIHDAAFMRQPEWFSRSFAFYYRVLIPQIVKRARFLMTVSQFSKDEIINCFGVDSERILVLPLWLDSIFSSEIQRPIAEKKKYILSVASIEPRKNYSSLLKAFSQQKTNVTLKLAGGATHHFASVDNKYIDPCIQFLGRMNDQQLVSLYRNALFFCSLSFYEGFGLPPLEAMALGCPVLVSDIPAHREVCGDAVLYADPYDIDDIAQKMRLMLENSRLRQELAEKGKIRAKIFNKEISLDLLMHELEKFS</sequence>
<dbReference type="OrthoDB" id="9797829at2"/>
<dbReference type="Pfam" id="PF13439">
    <property type="entry name" value="Glyco_transf_4"/>
    <property type="match status" value="1"/>
</dbReference>
<reference evidence="5" key="1">
    <citation type="submission" date="2016-10" db="EMBL/GenBank/DDBJ databases">
        <authorList>
            <person name="Varghese N."/>
            <person name="Submissions S."/>
        </authorList>
    </citation>
    <scope>NUCLEOTIDE SEQUENCE [LARGE SCALE GENOMIC DNA]</scope>
    <source>
        <strain evidence="5">ATCC 43811</strain>
    </source>
</reference>
<dbReference type="Pfam" id="PF00534">
    <property type="entry name" value="Glycos_transf_1"/>
    <property type="match status" value="1"/>
</dbReference>
<dbReference type="STRING" id="34097.SAMN02745150_00123"/>
<dbReference type="InterPro" id="IPR001296">
    <property type="entry name" value="Glyco_trans_1"/>
</dbReference>
<keyword evidence="5" id="KW-1185">Reference proteome</keyword>
<feature type="domain" description="Glycosyl transferase family 1" evidence="2">
    <location>
        <begin position="171"/>
        <end position="323"/>
    </location>
</feature>
<dbReference type="Proteomes" id="UP000240042">
    <property type="component" value="Unassembled WGS sequence"/>
</dbReference>
<dbReference type="GO" id="GO:0009103">
    <property type="term" value="P:lipopolysaccharide biosynthetic process"/>
    <property type="evidence" value="ECO:0007669"/>
    <property type="project" value="TreeGrafter"/>
</dbReference>
<evidence type="ECO:0000259" key="2">
    <source>
        <dbReference type="Pfam" id="PF00534"/>
    </source>
</evidence>
<evidence type="ECO:0000259" key="3">
    <source>
        <dbReference type="Pfam" id="PF13439"/>
    </source>
</evidence>
<keyword evidence="1 4" id="KW-0808">Transferase</keyword>
<evidence type="ECO:0000256" key="1">
    <source>
        <dbReference type="ARBA" id="ARBA00022679"/>
    </source>
</evidence>
<dbReference type="RefSeq" id="WP_092317145.1">
    <property type="nucleotide sequence ID" value="NZ_FOKY01000001.1"/>
</dbReference>
<dbReference type="InterPro" id="IPR028098">
    <property type="entry name" value="Glyco_trans_4-like_N"/>
</dbReference>
<dbReference type="EMBL" id="FOKY01000001">
    <property type="protein sequence ID" value="SFB67922.1"/>
    <property type="molecule type" value="Genomic_DNA"/>
</dbReference>
<dbReference type="AlphaFoldDB" id="A0A1I1D0N2"/>
<dbReference type="GO" id="GO:0016757">
    <property type="term" value="F:glycosyltransferase activity"/>
    <property type="evidence" value="ECO:0007669"/>
    <property type="project" value="InterPro"/>
</dbReference>
<name>A0A1I1D0N2_BREAD</name>
<feature type="domain" description="Glycosyltransferase subfamily 4-like N-terminal" evidence="3">
    <location>
        <begin position="15"/>
        <end position="161"/>
    </location>
</feature>